<comment type="subcellular location">
    <subcellularLocation>
        <location evidence="1">Cell outer membrane</location>
    </subcellularLocation>
</comment>
<dbReference type="RefSeq" id="WP_211972399.1">
    <property type="nucleotide sequence ID" value="NZ_JAGTXB010000003.1"/>
</dbReference>
<reference evidence="9 10" key="1">
    <citation type="submission" date="2021-04" db="EMBL/GenBank/DDBJ databases">
        <title>Chitinophaga sp. nov., isolated from the rhizosphere soil.</title>
        <authorList>
            <person name="He S."/>
        </authorList>
    </citation>
    <scope>NUCLEOTIDE SEQUENCE [LARGE SCALE GENOMIC DNA]</scope>
    <source>
        <strain evidence="9 10">2R12</strain>
    </source>
</reference>
<feature type="chain" id="PRO_5045407429" evidence="6">
    <location>
        <begin position="24"/>
        <end position="503"/>
    </location>
</feature>
<dbReference type="Pfam" id="PF14322">
    <property type="entry name" value="SusD-like_3"/>
    <property type="match status" value="1"/>
</dbReference>
<dbReference type="Gene3D" id="1.25.40.390">
    <property type="match status" value="1"/>
</dbReference>
<keyword evidence="4" id="KW-0472">Membrane</keyword>
<comment type="caution">
    <text evidence="9">The sequence shown here is derived from an EMBL/GenBank/DDBJ whole genome shotgun (WGS) entry which is preliminary data.</text>
</comment>
<evidence type="ECO:0000256" key="5">
    <source>
        <dbReference type="ARBA" id="ARBA00023237"/>
    </source>
</evidence>
<evidence type="ECO:0000256" key="6">
    <source>
        <dbReference type="SAM" id="SignalP"/>
    </source>
</evidence>
<evidence type="ECO:0000259" key="8">
    <source>
        <dbReference type="Pfam" id="PF14322"/>
    </source>
</evidence>
<dbReference type="Pfam" id="PF07980">
    <property type="entry name" value="SusD_RagB"/>
    <property type="match status" value="1"/>
</dbReference>
<evidence type="ECO:0000256" key="2">
    <source>
        <dbReference type="ARBA" id="ARBA00006275"/>
    </source>
</evidence>
<evidence type="ECO:0000259" key="7">
    <source>
        <dbReference type="Pfam" id="PF07980"/>
    </source>
</evidence>
<comment type="similarity">
    <text evidence="2">Belongs to the SusD family.</text>
</comment>
<evidence type="ECO:0000256" key="3">
    <source>
        <dbReference type="ARBA" id="ARBA00022729"/>
    </source>
</evidence>
<protein>
    <submittedName>
        <fullName evidence="9">RagB/SusD family nutrient uptake outer membrane protein</fullName>
    </submittedName>
</protein>
<evidence type="ECO:0000256" key="4">
    <source>
        <dbReference type="ARBA" id="ARBA00023136"/>
    </source>
</evidence>
<feature type="domain" description="RagB/SusD" evidence="7">
    <location>
        <begin position="334"/>
        <end position="502"/>
    </location>
</feature>
<evidence type="ECO:0000313" key="9">
    <source>
        <dbReference type="EMBL" id="MBS0027296.1"/>
    </source>
</evidence>
<gene>
    <name evidence="9" type="ORF">KE626_08250</name>
</gene>
<feature type="domain" description="SusD-like N-terminal" evidence="8">
    <location>
        <begin position="21"/>
        <end position="203"/>
    </location>
</feature>
<sequence>MKTTKHILIALLVLLSCSCKKFLEEQPTNFLTPDADLTSPKVARAFANGCYQNLQGLIWGQPSSYGGNTYNLMEFMTGKANSDLGQTGFINFQNLSYNITSFYVDTWWQRMYLGVGACNLAIENIPKAIQAPATTTNQLAEARALRALYYFYLVRLYGAVPKITVVPTVPTPPNLNLSRSPAKAIYDSIIIPDLVEAAKSTLPWKDNTGGVSMSMIQSLLADVYLTYAGAAINGGAQYYALSAAASKAVITNSGASLFKEYTDMINPGNKNIGEFIFQVQYAASVPSTNPLTALTIPNYAGISKYSDEYGSVYPTPQFIKSFPAGDKRAQERQFFYTKYRKINGTDTVTFRNTYIYKFFDSLAVRNTAKSDLNYTVYRLADVYLMYAEASNRAEGGPNADAKRYVNDIRLRAKLAPLPASMTQTAFEQEVWLQRYFELCFENKMWFDMIRTRKVHNDVTGNWDNFIGHTTVFNATFAEKNLLFPVPKQELDVNPNLLPNNPGF</sequence>
<evidence type="ECO:0000256" key="1">
    <source>
        <dbReference type="ARBA" id="ARBA00004442"/>
    </source>
</evidence>
<feature type="signal peptide" evidence="6">
    <location>
        <begin position="1"/>
        <end position="23"/>
    </location>
</feature>
<dbReference type="InterPro" id="IPR011990">
    <property type="entry name" value="TPR-like_helical_dom_sf"/>
</dbReference>
<dbReference type="SUPFAM" id="SSF48452">
    <property type="entry name" value="TPR-like"/>
    <property type="match status" value="1"/>
</dbReference>
<keyword evidence="3 6" id="KW-0732">Signal</keyword>
<dbReference type="EMBL" id="JAGTXB010000003">
    <property type="protein sequence ID" value="MBS0027296.1"/>
    <property type="molecule type" value="Genomic_DNA"/>
</dbReference>
<keyword evidence="10" id="KW-1185">Reference proteome</keyword>
<name>A0ABS5IWH3_9BACT</name>
<dbReference type="Proteomes" id="UP000676386">
    <property type="component" value="Unassembled WGS sequence"/>
</dbReference>
<dbReference type="PROSITE" id="PS51257">
    <property type="entry name" value="PROKAR_LIPOPROTEIN"/>
    <property type="match status" value="1"/>
</dbReference>
<proteinExistence type="inferred from homology"/>
<dbReference type="InterPro" id="IPR012944">
    <property type="entry name" value="SusD_RagB_dom"/>
</dbReference>
<keyword evidence="5" id="KW-0998">Cell outer membrane</keyword>
<organism evidence="9 10">
    <name type="scientific">Chitinophaga hostae</name>
    <dbReference type="NCBI Taxonomy" id="2831022"/>
    <lineage>
        <taxon>Bacteria</taxon>
        <taxon>Pseudomonadati</taxon>
        <taxon>Bacteroidota</taxon>
        <taxon>Chitinophagia</taxon>
        <taxon>Chitinophagales</taxon>
        <taxon>Chitinophagaceae</taxon>
        <taxon>Chitinophaga</taxon>
    </lineage>
</organism>
<evidence type="ECO:0000313" key="10">
    <source>
        <dbReference type="Proteomes" id="UP000676386"/>
    </source>
</evidence>
<accession>A0ABS5IWH3</accession>
<dbReference type="InterPro" id="IPR033985">
    <property type="entry name" value="SusD-like_N"/>
</dbReference>